<accession>A0A949PPG5</accession>
<dbReference type="PROSITE" id="PS00356">
    <property type="entry name" value="HTH_LACI_1"/>
    <property type="match status" value="1"/>
</dbReference>
<dbReference type="PANTHER" id="PTHR30146:SF152">
    <property type="entry name" value="TRANSCRIPTIONAL REGULATORY PROTEIN"/>
    <property type="match status" value="1"/>
</dbReference>
<dbReference type="SMART" id="SM00354">
    <property type="entry name" value="HTH_LACI"/>
    <property type="match status" value="1"/>
</dbReference>
<dbReference type="InterPro" id="IPR025997">
    <property type="entry name" value="SBP_2_dom"/>
</dbReference>
<dbReference type="PROSITE" id="PS50932">
    <property type="entry name" value="HTH_LACI_2"/>
    <property type="match status" value="1"/>
</dbReference>
<dbReference type="EMBL" id="JAHRVA010000008">
    <property type="protein sequence ID" value="MBV2144982.1"/>
    <property type="molecule type" value="Genomic_DNA"/>
</dbReference>
<dbReference type="InterPro" id="IPR000843">
    <property type="entry name" value="HTH_LacI"/>
</dbReference>
<name>A0A949PPG5_9HYPH</name>
<dbReference type="CDD" id="cd01392">
    <property type="entry name" value="HTH_LacI"/>
    <property type="match status" value="1"/>
</dbReference>
<dbReference type="PANTHER" id="PTHR30146">
    <property type="entry name" value="LACI-RELATED TRANSCRIPTIONAL REPRESSOR"/>
    <property type="match status" value="1"/>
</dbReference>
<dbReference type="Proteomes" id="UP000752297">
    <property type="component" value="Unassembled WGS sequence"/>
</dbReference>
<comment type="caution">
    <text evidence="2">The sequence shown here is derived from an EMBL/GenBank/DDBJ whole genome shotgun (WGS) entry which is preliminary data.</text>
</comment>
<organism evidence="2 3">
    <name type="scientific">Falsochrobactrum tianjinense</name>
    <dbReference type="NCBI Taxonomy" id="2706015"/>
    <lineage>
        <taxon>Bacteria</taxon>
        <taxon>Pseudomonadati</taxon>
        <taxon>Pseudomonadota</taxon>
        <taxon>Alphaproteobacteria</taxon>
        <taxon>Hyphomicrobiales</taxon>
        <taxon>Brucellaceae</taxon>
        <taxon>Falsochrobactrum</taxon>
    </lineage>
</organism>
<keyword evidence="2" id="KW-0238">DNA-binding</keyword>
<dbReference type="Pfam" id="PF13407">
    <property type="entry name" value="Peripla_BP_4"/>
    <property type="match status" value="1"/>
</dbReference>
<sequence>MKSTVHDIARTAGVSLATVDRVLNDRPGVRAKTRERVMNAMNALGYVRDVGAANLARGRRYRFDFILPDNENTFMLSLRTELETAIKHAMAERVQINLVLVPAFDEAALVAALDACTAHQPDGVAFIALDTDPVRAACQRLTQSGVHAVTLVSDLGHSSRAHYVGIDNGAAGRTAARLLGLFANGTKGAIAVLAGSLQVRDHQERYDGFRTAMQVDFPGREILPVLEGLDEGKRVEKLVRDLLAHRQDIAGIYSLGAGNRGLVEALAAAPAHADRPLVVAHERDGITAQALRQGLIHAILAQDAGHEIRSAIRVLKASADRLAIVPGQEHIRIEIFLKDNLPQSDCRNLAETE</sequence>
<evidence type="ECO:0000259" key="1">
    <source>
        <dbReference type="PROSITE" id="PS50932"/>
    </source>
</evidence>
<dbReference type="Pfam" id="PF00356">
    <property type="entry name" value="LacI"/>
    <property type="match status" value="1"/>
</dbReference>
<reference evidence="2 3" key="1">
    <citation type="submission" date="2021-06" db="EMBL/GenBank/DDBJ databases">
        <title>Falsochrobactrum tianjin sp.nov., a new petroleum-degrading bacteria isolated from oily soils.</title>
        <authorList>
            <person name="Chen G."/>
            <person name="Chen H."/>
            <person name="Tian J."/>
            <person name="Qing J."/>
            <person name="Zhong L."/>
            <person name="Ma W."/>
            <person name="Song Y."/>
            <person name="Cui X."/>
            <person name="Yan B."/>
        </authorList>
    </citation>
    <scope>NUCLEOTIDE SEQUENCE [LARGE SCALE GENOMIC DNA]</scope>
    <source>
        <strain evidence="2 3">TDYN1</strain>
    </source>
</reference>
<evidence type="ECO:0000313" key="2">
    <source>
        <dbReference type="EMBL" id="MBV2144982.1"/>
    </source>
</evidence>
<gene>
    <name evidence="2" type="ORF">KUG47_15905</name>
</gene>
<protein>
    <submittedName>
        <fullName evidence="2">LacI family DNA-binding transcriptional regulator</fullName>
    </submittedName>
</protein>
<feature type="domain" description="HTH lacI-type" evidence="1">
    <location>
        <begin position="3"/>
        <end position="57"/>
    </location>
</feature>
<dbReference type="RefSeq" id="WP_217678959.1">
    <property type="nucleotide sequence ID" value="NZ_JAHRVA010000008.1"/>
</dbReference>
<dbReference type="AlphaFoldDB" id="A0A949PPG5"/>
<dbReference type="GO" id="GO:0000976">
    <property type="term" value="F:transcription cis-regulatory region binding"/>
    <property type="evidence" value="ECO:0007669"/>
    <property type="project" value="TreeGrafter"/>
</dbReference>
<evidence type="ECO:0000313" key="3">
    <source>
        <dbReference type="Proteomes" id="UP000752297"/>
    </source>
</evidence>
<dbReference type="CDD" id="cd06307">
    <property type="entry name" value="PBP1_sugar_binding"/>
    <property type="match status" value="1"/>
</dbReference>
<keyword evidence="3" id="KW-1185">Reference proteome</keyword>
<proteinExistence type="predicted"/>
<dbReference type="GO" id="GO:0003700">
    <property type="term" value="F:DNA-binding transcription factor activity"/>
    <property type="evidence" value="ECO:0007669"/>
    <property type="project" value="TreeGrafter"/>
</dbReference>